<dbReference type="RefSeq" id="WP_054291100.1">
    <property type="nucleotide sequence ID" value="NZ_CP012752.1"/>
</dbReference>
<dbReference type="Proteomes" id="UP000063699">
    <property type="component" value="Chromosome"/>
</dbReference>
<proteinExistence type="predicted"/>
<reference evidence="2 3" key="1">
    <citation type="submission" date="2015-07" db="EMBL/GenBank/DDBJ databases">
        <title>Genome sequencing of Kibdelosporangium phytohabitans.</title>
        <authorList>
            <person name="Qin S."/>
            <person name="Xing K."/>
        </authorList>
    </citation>
    <scope>NUCLEOTIDE SEQUENCE [LARGE SCALE GENOMIC DNA]</scope>
    <source>
        <strain evidence="2 3">KLBMP1111</strain>
    </source>
</reference>
<keyword evidence="1" id="KW-1133">Transmembrane helix</keyword>
<dbReference type="EMBL" id="CP012752">
    <property type="protein sequence ID" value="ALG09196.1"/>
    <property type="molecule type" value="Genomic_DNA"/>
</dbReference>
<dbReference type="KEGG" id="kphy:AOZ06_21805"/>
<protein>
    <submittedName>
        <fullName evidence="2">Uncharacterized protein</fullName>
    </submittedName>
</protein>
<sequence length="119" mass="12805">MEQRAGRRGAVVFLAVAIGLLVAATALFVVLYVKKQTDLGKVSDQIRTTEVSVADQSKRLTTVKAAVADLDTERSQLSTTNAKLRLCSDAARNSVAAAQRSDRTAFDAAMARALVHCRR</sequence>
<evidence type="ECO:0000256" key="1">
    <source>
        <dbReference type="SAM" id="Phobius"/>
    </source>
</evidence>
<dbReference type="AlphaFoldDB" id="A0A0N9I364"/>
<name>A0A0N9I364_9PSEU</name>
<keyword evidence="1" id="KW-0472">Membrane</keyword>
<keyword evidence="1" id="KW-0812">Transmembrane</keyword>
<evidence type="ECO:0000313" key="2">
    <source>
        <dbReference type="EMBL" id="ALG09196.1"/>
    </source>
</evidence>
<dbReference type="STRING" id="860235.AOZ06_21805"/>
<evidence type="ECO:0000313" key="3">
    <source>
        <dbReference type="Proteomes" id="UP000063699"/>
    </source>
</evidence>
<accession>A0A0N9I364</accession>
<organism evidence="2 3">
    <name type="scientific">Kibdelosporangium phytohabitans</name>
    <dbReference type="NCBI Taxonomy" id="860235"/>
    <lineage>
        <taxon>Bacteria</taxon>
        <taxon>Bacillati</taxon>
        <taxon>Actinomycetota</taxon>
        <taxon>Actinomycetes</taxon>
        <taxon>Pseudonocardiales</taxon>
        <taxon>Pseudonocardiaceae</taxon>
        <taxon>Kibdelosporangium</taxon>
    </lineage>
</organism>
<keyword evidence="3" id="KW-1185">Reference proteome</keyword>
<dbReference type="OrthoDB" id="3695176at2"/>
<feature type="transmembrane region" description="Helical" evidence="1">
    <location>
        <begin position="12"/>
        <end position="33"/>
    </location>
</feature>
<gene>
    <name evidence="2" type="ORF">AOZ06_21805</name>
</gene>